<dbReference type="EMBL" id="LK023332">
    <property type="protein sequence ID" value="CDS09468.1"/>
    <property type="molecule type" value="Genomic_DNA"/>
</dbReference>
<dbReference type="InterPro" id="IPR040409">
    <property type="entry name" value="PCS-like"/>
</dbReference>
<dbReference type="OrthoDB" id="448954at2759"/>
<dbReference type="SUPFAM" id="SSF54001">
    <property type="entry name" value="Cysteine proteinases"/>
    <property type="match status" value="1"/>
</dbReference>
<dbReference type="InterPro" id="IPR007719">
    <property type="entry name" value="PCS_N"/>
</dbReference>
<dbReference type="InterPro" id="IPR038156">
    <property type="entry name" value="PCS_N_sf"/>
</dbReference>
<proteinExistence type="predicted"/>
<dbReference type="InterPro" id="IPR038765">
    <property type="entry name" value="Papain-like_cys_pep_sf"/>
</dbReference>
<reference evidence="6" key="1">
    <citation type="journal article" date="2014" name="Genome Announc.">
        <title>De novo whole-genome sequence and genome annotation of Lichtheimia ramosa.</title>
        <authorList>
            <person name="Linde J."/>
            <person name="Schwartze V."/>
            <person name="Binder U."/>
            <person name="Lass-Florl C."/>
            <person name="Voigt K."/>
            <person name="Horn F."/>
        </authorList>
    </citation>
    <scope>NUCLEOTIDE SEQUENCE</scope>
    <source>
        <strain evidence="6">JMRC FSU:6197</strain>
    </source>
</reference>
<keyword evidence="3" id="KW-0808">Transferase</keyword>
<feature type="domain" description="Peptidase C83" evidence="5">
    <location>
        <begin position="39"/>
        <end position="264"/>
    </location>
</feature>
<gene>
    <name evidence="6" type="ORF">LRAMOSA10828</name>
</gene>
<dbReference type="EC" id="2.3.2.15" evidence="1"/>
<dbReference type="PANTHER" id="PTHR33447">
    <property type="entry name" value="GLUTATHIONE GAMMA-GLUTAMYLCYSTEINYLTRANSFERASE"/>
    <property type="match status" value="1"/>
</dbReference>
<dbReference type="GO" id="GO:0016756">
    <property type="term" value="F:glutathione gamma-glutamylcysteinyltransferase activity"/>
    <property type="evidence" value="ECO:0007669"/>
    <property type="project" value="UniProtKB-EC"/>
</dbReference>
<evidence type="ECO:0000256" key="2">
    <source>
        <dbReference type="ARBA" id="ARBA00022539"/>
    </source>
</evidence>
<name>A0A077WQS0_9FUNG</name>
<evidence type="ECO:0000256" key="3">
    <source>
        <dbReference type="ARBA" id="ARBA00022679"/>
    </source>
</evidence>
<dbReference type="GO" id="GO:0046938">
    <property type="term" value="P:phytochelatin biosynthetic process"/>
    <property type="evidence" value="ECO:0007669"/>
    <property type="project" value="InterPro"/>
</dbReference>
<dbReference type="Pfam" id="PF05023">
    <property type="entry name" value="Phytochelatin"/>
    <property type="match status" value="1"/>
</dbReference>
<keyword evidence="2" id="KW-0104">Cadmium</keyword>
<dbReference type="GO" id="GO:0046872">
    <property type="term" value="F:metal ion binding"/>
    <property type="evidence" value="ECO:0007669"/>
    <property type="project" value="UniProtKB-KW"/>
</dbReference>
<evidence type="ECO:0000256" key="1">
    <source>
        <dbReference type="ARBA" id="ARBA00012468"/>
    </source>
</evidence>
<sequence length="305" mass="34189">MSFTLPLYRKAITASIAAAQSMPSRCRRTATMATARTVAKTPNDDMYPIHFSPSKLVNFTSHEGKRLFRGAMDQGHTESFFKLMGNFSTQSSPMLGGVSSLAMALNALEIDPKRRWKGNWRWYSDELLETCSSKEEVLLRGMSFDEFSCLAQSHCHVEARRAKFTRYQQFLNDLETITANNSRQVMVISYSRSRIGQMGQQGGHFSPIGGYNKEENMVLIMDVARGQYPSVWVDAELLYQSMQERELDILGKSRGYFLLQAPQQQSSVMHRSPTKCSGCSRQCSKRFQVPTAATTSAAATATAAH</sequence>
<dbReference type="PROSITE" id="PS51443">
    <property type="entry name" value="PCS"/>
    <property type="match status" value="1"/>
</dbReference>
<evidence type="ECO:0000259" key="5">
    <source>
        <dbReference type="PROSITE" id="PS51443"/>
    </source>
</evidence>
<protein>
    <recommendedName>
        <fullName evidence="1">glutathione gamma-glutamylcysteinyltransferase</fullName>
        <ecNumber evidence="1">2.3.2.15</ecNumber>
    </recommendedName>
</protein>
<dbReference type="Gene3D" id="3.90.70.30">
    <property type="entry name" value="Phytochelatin synthase, N-terminal domain"/>
    <property type="match status" value="1"/>
</dbReference>
<dbReference type="AlphaFoldDB" id="A0A077WQS0"/>
<keyword evidence="4" id="KW-0479">Metal-binding</keyword>
<accession>A0A077WQS0</accession>
<organism evidence="6">
    <name type="scientific">Lichtheimia ramosa</name>
    <dbReference type="NCBI Taxonomy" id="688394"/>
    <lineage>
        <taxon>Eukaryota</taxon>
        <taxon>Fungi</taxon>
        <taxon>Fungi incertae sedis</taxon>
        <taxon>Mucoromycota</taxon>
        <taxon>Mucoromycotina</taxon>
        <taxon>Mucoromycetes</taxon>
        <taxon>Mucorales</taxon>
        <taxon>Lichtheimiaceae</taxon>
        <taxon>Lichtheimia</taxon>
    </lineage>
</organism>
<evidence type="ECO:0000313" key="6">
    <source>
        <dbReference type="EMBL" id="CDS09468.1"/>
    </source>
</evidence>
<dbReference type="FunFam" id="3.90.70.30:FF:000001">
    <property type="entry name" value="Glutathione gamma-glutamylcysteinyltransferase 1"/>
    <property type="match status" value="1"/>
</dbReference>
<dbReference type="GO" id="GO:0010038">
    <property type="term" value="P:response to metal ion"/>
    <property type="evidence" value="ECO:0007669"/>
    <property type="project" value="InterPro"/>
</dbReference>
<evidence type="ECO:0000256" key="4">
    <source>
        <dbReference type="ARBA" id="ARBA00022723"/>
    </source>
</evidence>